<dbReference type="Proteomes" id="UP000823631">
    <property type="component" value="Unassembled WGS sequence"/>
</dbReference>
<feature type="transmembrane region" description="Helical" evidence="1">
    <location>
        <begin position="51"/>
        <end position="73"/>
    </location>
</feature>
<reference evidence="2" key="2">
    <citation type="journal article" date="2021" name="PeerJ">
        <title>Extensive microbial diversity within the chicken gut microbiome revealed by metagenomics and culture.</title>
        <authorList>
            <person name="Gilroy R."/>
            <person name="Ravi A."/>
            <person name="Getino M."/>
            <person name="Pursley I."/>
            <person name="Horton D.L."/>
            <person name="Alikhan N.F."/>
            <person name="Baker D."/>
            <person name="Gharbi K."/>
            <person name="Hall N."/>
            <person name="Watson M."/>
            <person name="Adriaenssens E.M."/>
            <person name="Foster-Nyarko E."/>
            <person name="Jarju S."/>
            <person name="Secka A."/>
            <person name="Antonio M."/>
            <person name="Oren A."/>
            <person name="Chaudhuri R.R."/>
            <person name="La Ragione R."/>
            <person name="Hildebrand F."/>
            <person name="Pallen M.J."/>
        </authorList>
    </citation>
    <scope>NUCLEOTIDE SEQUENCE</scope>
    <source>
        <strain evidence="2">17213</strain>
    </source>
</reference>
<dbReference type="EMBL" id="JADINH010000081">
    <property type="protein sequence ID" value="MBO8415491.1"/>
    <property type="molecule type" value="Genomic_DNA"/>
</dbReference>
<keyword evidence="1" id="KW-0812">Transmembrane</keyword>
<evidence type="ECO:0000313" key="3">
    <source>
        <dbReference type="Proteomes" id="UP000823631"/>
    </source>
</evidence>
<keyword evidence="1" id="KW-1133">Transmembrane helix</keyword>
<accession>A0A9D9GSW5</accession>
<proteinExistence type="predicted"/>
<feature type="transmembrane region" description="Helical" evidence="1">
    <location>
        <begin position="12"/>
        <end position="31"/>
    </location>
</feature>
<reference evidence="2" key="1">
    <citation type="submission" date="2020-10" db="EMBL/GenBank/DDBJ databases">
        <authorList>
            <person name="Gilroy R."/>
        </authorList>
    </citation>
    <scope>NUCLEOTIDE SEQUENCE</scope>
    <source>
        <strain evidence="2">17213</strain>
    </source>
</reference>
<comment type="caution">
    <text evidence="2">The sequence shown here is derived from an EMBL/GenBank/DDBJ whole genome shotgun (WGS) entry which is preliminary data.</text>
</comment>
<dbReference type="AlphaFoldDB" id="A0A9D9GSW5"/>
<evidence type="ECO:0000313" key="2">
    <source>
        <dbReference type="EMBL" id="MBO8415491.1"/>
    </source>
</evidence>
<evidence type="ECO:0000256" key="1">
    <source>
        <dbReference type="SAM" id="Phobius"/>
    </source>
</evidence>
<sequence length="201" mass="23170">MNEREMSFFGQYRTLNIIMLWLFFITMMLLFVPFTDIAPVLAERVEENRQYLYIALIVCAANFAAQLISSFFMRLSSRHLQKRLDAQLKQSVSRLDFAERALLREFVLQRKSVLALPLDEPTVRSLVESGILKIMPLPPDENDKYKMAISKAARPYITYKAIGLSRGHMSEESISQIMAARPEYARVRAPMPRAYRGSRAA</sequence>
<dbReference type="Pfam" id="PF14163">
    <property type="entry name" value="SieB"/>
    <property type="match status" value="1"/>
</dbReference>
<name>A0A9D9GSW5_9GAMM</name>
<protein>
    <submittedName>
        <fullName evidence="2">Superinfection exclusion B family protein</fullName>
    </submittedName>
</protein>
<gene>
    <name evidence="2" type="ORF">IAB19_03805</name>
</gene>
<dbReference type="InterPro" id="IPR025982">
    <property type="entry name" value="SieB"/>
</dbReference>
<organism evidence="2 3">
    <name type="scientific">Candidatus Avisuccinivibrio stercorigallinarum</name>
    <dbReference type="NCBI Taxonomy" id="2840704"/>
    <lineage>
        <taxon>Bacteria</taxon>
        <taxon>Pseudomonadati</taxon>
        <taxon>Pseudomonadota</taxon>
        <taxon>Gammaproteobacteria</taxon>
        <taxon>Aeromonadales</taxon>
        <taxon>Succinivibrionaceae</taxon>
        <taxon>Succinivibrionaceae incertae sedis</taxon>
        <taxon>Candidatus Avisuccinivibrio</taxon>
    </lineage>
</organism>
<keyword evidence="1" id="KW-0472">Membrane</keyword>